<proteinExistence type="predicted"/>
<accession>A0A0E9V609</accession>
<protein>
    <submittedName>
        <fullName evidence="1">Uncharacterized protein</fullName>
    </submittedName>
</protein>
<reference evidence="1" key="2">
    <citation type="journal article" date="2015" name="Fish Shellfish Immunol.">
        <title>Early steps in the European eel (Anguilla anguilla)-Vibrio vulnificus interaction in the gills: Role of the RtxA13 toxin.</title>
        <authorList>
            <person name="Callol A."/>
            <person name="Pajuelo D."/>
            <person name="Ebbesson L."/>
            <person name="Teles M."/>
            <person name="MacKenzie S."/>
            <person name="Amaro C."/>
        </authorList>
    </citation>
    <scope>NUCLEOTIDE SEQUENCE</scope>
</reference>
<reference evidence="1" key="1">
    <citation type="submission" date="2014-11" db="EMBL/GenBank/DDBJ databases">
        <authorList>
            <person name="Amaro Gonzalez C."/>
        </authorList>
    </citation>
    <scope>NUCLEOTIDE SEQUENCE</scope>
</reference>
<dbReference type="EMBL" id="GBXM01035884">
    <property type="protein sequence ID" value="JAH72693.1"/>
    <property type="molecule type" value="Transcribed_RNA"/>
</dbReference>
<organism evidence="1">
    <name type="scientific">Anguilla anguilla</name>
    <name type="common">European freshwater eel</name>
    <name type="synonym">Muraena anguilla</name>
    <dbReference type="NCBI Taxonomy" id="7936"/>
    <lineage>
        <taxon>Eukaryota</taxon>
        <taxon>Metazoa</taxon>
        <taxon>Chordata</taxon>
        <taxon>Craniata</taxon>
        <taxon>Vertebrata</taxon>
        <taxon>Euteleostomi</taxon>
        <taxon>Actinopterygii</taxon>
        <taxon>Neopterygii</taxon>
        <taxon>Teleostei</taxon>
        <taxon>Anguilliformes</taxon>
        <taxon>Anguillidae</taxon>
        <taxon>Anguilla</taxon>
    </lineage>
</organism>
<dbReference type="AlphaFoldDB" id="A0A0E9V609"/>
<sequence>MSYNKLTVLREFTQSLETSKLSTWLGISWKVSLVLINFTPL</sequence>
<name>A0A0E9V609_ANGAN</name>
<evidence type="ECO:0000313" key="1">
    <source>
        <dbReference type="EMBL" id="JAH72693.1"/>
    </source>
</evidence>